<proteinExistence type="predicted"/>
<sequence>MPKGASKWAVTAYKDTQLVRLDPVSLNGVYCINSIELVWDTLGTLPFKNIPEMGQAMQLLASATPWRATVVGQLPGDQLPGT</sequence>
<protein>
    <submittedName>
        <fullName evidence="1">Uncharacterized protein</fullName>
    </submittedName>
</protein>
<comment type="caution">
    <text evidence="1">The sequence shown here is derived from an EMBL/GenBank/DDBJ whole genome shotgun (WGS) entry which is preliminary data.</text>
</comment>
<accession>A0ACC2TRE9</accession>
<name>A0ACC2TRE9_9FUNG</name>
<reference evidence="1" key="1">
    <citation type="submission" date="2022-04" db="EMBL/GenBank/DDBJ databases">
        <title>Genome of the entomopathogenic fungus Entomophthora muscae.</title>
        <authorList>
            <person name="Elya C."/>
            <person name="Lovett B.R."/>
            <person name="Lee E."/>
            <person name="Macias A.M."/>
            <person name="Hajek A.E."/>
            <person name="De Bivort B.L."/>
            <person name="Kasson M.T."/>
            <person name="De Fine Licht H.H."/>
            <person name="Stajich J.E."/>
        </authorList>
    </citation>
    <scope>NUCLEOTIDE SEQUENCE</scope>
    <source>
        <strain evidence="1">Berkeley</strain>
    </source>
</reference>
<evidence type="ECO:0000313" key="2">
    <source>
        <dbReference type="Proteomes" id="UP001165960"/>
    </source>
</evidence>
<dbReference type="Proteomes" id="UP001165960">
    <property type="component" value="Unassembled WGS sequence"/>
</dbReference>
<keyword evidence="2" id="KW-1185">Reference proteome</keyword>
<dbReference type="EMBL" id="QTSX02002215">
    <property type="protein sequence ID" value="KAJ9077182.1"/>
    <property type="molecule type" value="Genomic_DNA"/>
</dbReference>
<evidence type="ECO:0000313" key="1">
    <source>
        <dbReference type="EMBL" id="KAJ9077182.1"/>
    </source>
</evidence>
<organism evidence="1 2">
    <name type="scientific">Entomophthora muscae</name>
    <dbReference type="NCBI Taxonomy" id="34485"/>
    <lineage>
        <taxon>Eukaryota</taxon>
        <taxon>Fungi</taxon>
        <taxon>Fungi incertae sedis</taxon>
        <taxon>Zoopagomycota</taxon>
        <taxon>Entomophthoromycotina</taxon>
        <taxon>Entomophthoromycetes</taxon>
        <taxon>Entomophthorales</taxon>
        <taxon>Entomophthoraceae</taxon>
        <taxon>Entomophthora</taxon>
    </lineage>
</organism>
<gene>
    <name evidence="1" type="ORF">DSO57_1019175</name>
</gene>